<keyword evidence="8 11" id="KW-1133">Transmembrane helix</keyword>
<evidence type="ECO:0000256" key="1">
    <source>
        <dbReference type="ARBA" id="ARBA00004383"/>
    </source>
</evidence>
<evidence type="ECO:0000256" key="6">
    <source>
        <dbReference type="ARBA" id="ARBA00022692"/>
    </source>
</evidence>
<accession>A0ABW4ZIR6</accession>
<sequence>MAKLDIFKTAWIDVVFAGRNQAYGAYELRKLNSWNTTKALMIGGTIFILAISTPLILKYVKGLTPEDKEKLIETEVILTPPPPVDENTPPPPPPVEPPRPKVDQIRFPPPVVVPKEEVRDEEPPTVEELKVADPGQKTIEGDPTQEVRIEEPVGEAPVGSQVTEDNSIHSVATIEVMPKYPGGMDEFYKWVGRTYEYPTSAREAGVSGRLTVSFVVEKDGSLTDIKVLKDLGHGTGDVAKRMLMKSKKWEPGIQNGRPVRVQYTLPLMLQMEAQ</sequence>
<evidence type="ECO:0000256" key="8">
    <source>
        <dbReference type="ARBA" id="ARBA00022989"/>
    </source>
</evidence>
<keyword evidence="3" id="KW-0813">Transport</keyword>
<keyword evidence="14" id="KW-1185">Reference proteome</keyword>
<dbReference type="RefSeq" id="WP_255898310.1">
    <property type="nucleotide sequence ID" value="NZ_JAFMZO010000001.1"/>
</dbReference>
<evidence type="ECO:0000256" key="10">
    <source>
        <dbReference type="SAM" id="MobiDB-lite"/>
    </source>
</evidence>
<protein>
    <submittedName>
        <fullName evidence="13">Energy transducer TonB</fullName>
    </submittedName>
</protein>
<dbReference type="PANTHER" id="PTHR33446:SF2">
    <property type="entry name" value="PROTEIN TONB"/>
    <property type="match status" value="1"/>
</dbReference>
<dbReference type="PANTHER" id="PTHR33446">
    <property type="entry name" value="PROTEIN TONB-RELATED"/>
    <property type="match status" value="1"/>
</dbReference>
<evidence type="ECO:0000256" key="9">
    <source>
        <dbReference type="ARBA" id="ARBA00023136"/>
    </source>
</evidence>
<dbReference type="Pfam" id="PF03544">
    <property type="entry name" value="TonB_C"/>
    <property type="match status" value="1"/>
</dbReference>
<comment type="similarity">
    <text evidence="2">Belongs to the TonB family.</text>
</comment>
<evidence type="ECO:0000256" key="4">
    <source>
        <dbReference type="ARBA" id="ARBA00022475"/>
    </source>
</evidence>
<proteinExistence type="inferred from homology"/>
<keyword evidence="4" id="KW-1003">Cell membrane</keyword>
<comment type="caution">
    <text evidence="13">The sequence shown here is derived from an EMBL/GenBank/DDBJ whole genome shotgun (WGS) entry which is preliminary data.</text>
</comment>
<gene>
    <name evidence="13" type="ORF">ACFSJU_05875</name>
</gene>
<dbReference type="NCBIfam" id="TIGR01352">
    <property type="entry name" value="tonB_Cterm"/>
    <property type="match status" value="1"/>
</dbReference>
<evidence type="ECO:0000313" key="14">
    <source>
        <dbReference type="Proteomes" id="UP001597387"/>
    </source>
</evidence>
<comment type="subcellular location">
    <subcellularLocation>
        <location evidence="1">Cell inner membrane</location>
        <topology evidence="1">Single-pass membrane protein</topology>
        <orientation evidence="1">Periplasmic side</orientation>
    </subcellularLocation>
</comment>
<name>A0ABW4ZIR6_9SPHI</name>
<feature type="compositionally biased region" description="Pro residues" evidence="10">
    <location>
        <begin position="79"/>
        <end position="97"/>
    </location>
</feature>
<keyword evidence="7" id="KW-0653">Protein transport</keyword>
<keyword evidence="9 11" id="KW-0472">Membrane</keyword>
<dbReference type="InterPro" id="IPR003538">
    <property type="entry name" value="TonB"/>
</dbReference>
<keyword evidence="5" id="KW-0997">Cell inner membrane</keyword>
<evidence type="ECO:0000256" key="2">
    <source>
        <dbReference type="ARBA" id="ARBA00006555"/>
    </source>
</evidence>
<dbReference type="EMBL" id="JBHUHZ010000001">
    <property type="protein sequence ID" value="MFD2161914.1"/>
    <property type="molecule type" value="Genomic_DNA"/>
</dbReference>
<dbReference type="Proteomes" id="UP001597387">
    <property type="component" value="Unassembled WGS sequence"/>
</dbReference>
<dbReference type="PRINTS" id="PR01374">
    <property type="entry name" value="TONBPROTEIN"/>
</dbReference>
<keyword evidence="6 11" id="KW-0812">Transmembrane</keyword>
<dbReference type="Gene3D" id="3.30.1150.10">
    <property type="match status" value="1"/>
</dbReference>
<evidence type="ECO:0000313" key="13">
    <source>
        <dbReference type="EMBL" id="MFD2161914.1"/>
    </source>
</evidence>
<feature type="domain" description="TonB C-terminal" evidence="12">
    <location>
        <begin position="182"/>
        <end position="274"/>
    </location>
</feature>
<evidence type="ECO:0000256" key="3">
    <source>
        <dbReference type="ARBA" id="ARBA00022448"/>
    </source>
</evidence>
<dbReference type="InterPro" id="IPR037682">
    <property type="entry name" value="TonB_C"/>
</dbReference>
<evidence type="ECO:0000256" key="11">
    <source>
        <dbReference type="SAM" id="Phobius"/>
    </source>
</evidence>
<evidence type="ECO:0000259" key="12">
    <source>
        <dbReference type="PROSITE" id="PS52015"/>
    </source>
</evidence>
<feature type="transmembrane region" description="Helical" evidence="11">
    <location>
        <begin position="39"/>
        <end position="60"/>
    </location>
</feature>
<organism evidence="13 14">
    <name type="scientific">Paradesertivirga mongoliensis</name>
    <dbReference type="NCBI Taxonomy" id="2100740"/>
    <lineage>
        <taxon>Bacteria</taxon>
        <taxon>Pseudomonadati</taxon>
        <taxon>Bacteroidota</taxon>
        <taxon>Sphingobacteriia</taxon>
        <taxon>Sphingobacteriales</taxon>
        <taxon>Sphingobacteriaceae</taxon>
        <taxon>Paradesertivirga</taxon>
    </lineage>
</organism>
<dbReference type="InterPro" id="IPR006260">
    <property type="entry name" value="TonB/TolA_C"/>
</dbReference>
<evidence type="ECO:0000256" key="7">
    <source>
        <dbReference type="ARBA" id="ARBA00022927"/>
    </source>
</evidence>
<dbReference type="PROSITE" id="PS52015">
    <property type="entry name" value="TONB_CTD"/>
    <property type="match status" value="1"/>
</dbReference>
<dbReference type="SUPFAM" id="SSF74653">
    <property type="entry name" value="TolA/TonB C-terminal domain"/>
    <property type="match status" value="1"/>
</dbReference>
<dbReference type="InterPro" id="IPR051045">
    <property type="entry name" value="TonB-dependent_transducer"/>
</dbReference>
<reference evidence="14" key="1">
    <citation type="journal article" date="2019" name="Int. J. Syst. Evol. Microbiol.">
        <title>The Global Catalogue of Microorganisms (GCM) 10K type strain sequencing project: providing services to taxonomists for standard genome sequencing and annotation.</title>
        <authorList>
            <consortium name="The Broad Institute Genomics Platform"/>
            <consortium name="The Broad Institute Genome Sequencing Center for Infectious Disease"/>
            <person name="Wu L."/>
            <person name="Ma J."/>
        </authorList>
    </citation>
    <scope>NUCLEOTIDE SEQUENCE [LARGE SCALE GENOMIC DNA]</scope>
    <source>
        <strain evidence="14">KCTC 42217</strain>
    </source>
</reference>
<evidence type="ECO:0000256" key="5">
    <source>
        <dbReference type="ARBA" id="ARBA00022519"/>
    </source>
</evidence>
<feature type="region of interest" description="Disordered" evidence="10">
    <location>
        <begin position="78"/>
        <end position="107"/>
    </location>
</feature>